<dbReference type="InterPro" id="IPR009057">
    <property type="entry name" value="Homeodomain-like_sf"/>
</dbReference>
<dbReference type="PRINTS" id="PR00024">
    <property type="entry name" value="HOMEOBOX"/>
</dbReference>
<dbReference type="Pfam" id="PF00046">
    <property type="entry name" value="Homeodomain"/>
    <property type="match status" value="1"/>
</dbReference>
<keyword evidence="1 4" id="KW-0238">DNA-binding</keyword>
<dbReference type="InterPro" id="IPR020479">
    <property type="entry name" value="HD_metazoa"/>
</dbReference>
<dbReference type="PROSITE" id="PS50071">
    <property type="entry name" value="HOMEOBOX_2"/>
    <property type="match status" value="1"/>
</dbReference>
<dbReference type="EMBL" id="LR788025">
    <property type="protein sequence ID" value="CAB3263887.1"/>
    <property type="molecule type" value="mRNA"/>
</dbReference>
<evidence type="ECO:0000256" key="1">
    <source>
        <dbReference type="ARBA" id="ARBA00023125"/>
    </source>
</evidence>
<dbReference type="PANTHER" id="PTHR24335:SF4">
    <property type="entry name" value="EXTRA-EXTRA"/>
    <property type="match status" value="1"/>
</dbReference>
<feature type="compositionally biased region" description="Low complexity" evidence="6">
    <location>
        <begin position="174"/>
        <end position="200"/>
    </location>
</feature>
<feature type="region of interest" description="Disordered" evidence="6">
    <location>
        <begin position="343"/>
        <end position="367"/>
    </location>
</feature>
<feature type="compositionally biased region" description="Polar residues" evidence="6">
    <location>
        <begin position="48"/>
        <end position="64"/>
    </location>
</feature>
<reference evidence="8" key="1">
    <citation type="submission" date="2020-04" db="EMBL/GenBank/DDBJ databases">
        <authorList>
            <person name="Neveu A P."/>
        </authorList>
    </citation>
    <scope>NUCLEOTIDE SEQUENCE</scope>
    <source>
        <tissue evidence="8">Whole embryo</tissue>
    </source>
</reference>
<evidence type="ECO:0000313" key="8">
    <source>
        <dbReference type="EMBL" id="CAB3263887.1"/>
    </source>
</evidence>
<organism evidence="8">
    <name type="scientific">Phallusia mammillata</name>
    <dbReference type="NCBI Taxonomy" id="59560"/>
    <lineage>
        <taxon>Eukaryota</taxon>
        <taxon>Metazoa</taxon>
        <taxon>Chordata</taxon>
        <taxon>Tunicata</taxon>
        <taxon>Ascidiacea</taxon>
        <taxon>Phlebobranchia</taxon>
        <taxon>Ascidiidae</taxon>
        <taxon>Phallusia</taxon>
    </lineage>
</organism>
<keyword evidence="2 4" id="KW-0371">Homeobox</keyword>
<proteinExistence type="evidence at transcript level"/>
<dbReference type="InterPro" id="IPR042768">
    <property type="entry name" value="MNX1/Ceh-12"/>
</dbReference>
<dbReference type="GO" id="GO:0048812">
    <property type="term" value="P:neuron projection morphogenesis"/>
    <property type="evidence" value="ECO:0007669"/>
    <property type="project" value="TreeGrafter"/>
</dbReference>
<accession>A0A6F9DKB1</accession>
<feature type="region of interest" description="Disordered" evidence="6">
    <location>
        <begin position="166"/>
        <end position="204"/>
    </location>
</feature>
<evidence type="ECO:0000259" key="7">
    <source>
        <dbReference type="PROSITE" id="PS50071"/>
    </source>
</evidence>
<evidence type="ECO:0000256" key="5">
    <source>
        <dbReference type="RuleBase" id="RU000682"/>
    </source>
</evidence>
<name>A0A6F9DKB1_9ASCI</name>
<dbReference type="GO" id="GO:0000981">
    <property type="term" value="F:DNA-binding transcription factor activity, RNA polymerase II-specific"/>
    <property type="evidence" value="ECO:0007669"/>
    <property type="project" value="InterPro"/>
</dbReference>
<dbReference type="GO" id="GO:0007417">
    <property type="term" value="P:central nervous system development"/>
    <property type="evidence" value="ECO:0007669"/>
    <property type="project" value="TreeGrafter"/>
</dbReference>
<dbReference type="InterPro" id="IPR001356">
    <property type="entry name" value="HD"/>
</dbReference>
<feature type="DNA-binding region" description="Homeobox" evidence="4">
    <location>
        <begin position="291"/>
        <end position="350"/>
    </location>
</feature>
<gene>
    <name evidence="8" type="primary">Mnx</name>
</gene>
<dbReference type="SUPFAM" id="SSF46689">
    <property type="entry name" value="Homeodomain-like"/>
    <property type="match status" value="1"/>
</dbReference>
<protein>
    <submittedName>
        <fullName evidence="8">Mnx transcription factor</fullName>
    </submittedName>
</protein>
<feature type="region of interest" description="Disordered" evidence="6">
    <location>
        <begin position="24"/>
        <end position="72"/>
    </location>
</feature>
<dbReference type="SMART" id="SM00389">
    <property type="entry name" value="HOX"/>
    <property type="match status" value="1"/>
</dbReference>
<evidence type="ECO:0000256" key="3">
    <source>
        <dbReference type="ARBA" id="ARBA00023242"/>
    </source>
</evidence>
<dbReference type="GO" id="GO:0005634">
    <property type="term" value="C:nucleus"/>
    <property type="evidence" value="ECO:0007669"/>
    <property type="project" value="UniProtKB-SubCell"/>
</dbReference>
<dbReference type="Gene3D" id="1.10.10.60">
    <property type="entry name" value="Homeodomain-like"/>
    <property type="match status" value="1"/>
</dbReference>
<evidence type="ECO:0000256" key="4">
    <source>
        <dbReference type="PROSITE-ProRule" id="PRU00108"/>
    </source>
</evidence>
<dbReference type="PROSITE" id="PS00027">
    <property type="entry name" value="HOMEOBOX_1"/>
    <property type="match status" value="1"/>
</dbReference>
<dbReference type="CDD" id="cd00086">
    <property type="entry name" value="homeodomain"/>
    <property type="match status" value="1"/>
</dbReference>
<comment type="subcellular location">
    <subcellularLocation>
        <location evidence="4 5">Nucleus</location>
    </subcellularLocation>
</comment>
<evidence type="ECO:0000256" key="2">
    <source>
        <dbReference type="ARBA" id="ARBA00023155"/>
    </source>
</evidence>
<feature type="domain" description="Homeobox" evidence="7">
    <location>
        <begin position="289"/>
        <end position="349"/>
    </location>
</feature>
<feature type="compositionally biased region" description="Basic residues" evidence="6">
    <location>
        <begin position="343"/>
        <end position="353"/>
    </location>
</feature>
<evidence type="ECO:0000256" key="6">
    <source>
        <dbReference type="SAM" id="MobiDB-lite"/>
    </source>
</evidence>
<sequence>MMLSTSNTPFVVRLRHDDDVTASASVSEARFGSPPEIKNAYDSDTDAKSSASRRLSVSPQSDISPQRDANAADLSRFCRPGFKSEPEPKTTSFSIDALLRNDAPKSSDAEKIKLPSLLQNYPHHSLLPTASKSSFERERISRPIPMYSSTSPGSFHHNYSSLNLAKNSPDLAMPSSVSPSSSSPLQSPSGSHSPGSQSSHLQREESNPITMGFYSHPPVESFLPGGALPHHLPGGHFGFPYSMGGRFPPVPLPTSYAVNPFRSQIPIWNEAMLRSLSEFAGVAHPGLLSKSRRPRTAFTSQQLLELERQFKLNKYLSRPKRFEVATSLQLTETQVKIWFQNRRMKWKRSRKSKSSPSASNPTSAEQC</sequence>
<dbReference type="AlphaFoldDB" id="A0A6F9DKB1"/>
<dbReference type="InterPro" id="IPR017970">
    <property type="entry name" value="Homeobox_CS"/>
</dbReference>
<keyword evidence="3 4" id="KW-0539">Nucleus</keyword>
<dbReference type="PANTHER" id="PTHR24335">
    <property type="entry name" value="MOTOR NEURON AND PANCREAS HOMEOBOX PROTEIN"/>
    <property type="match status" value="1"/>
</dbReference>
<dbReference type="GO" id="GO:1990837">
    <property type="term" value="F:sequence-specific double-stranded DNA binding"/>
    <property type="evidence" value="ECO:0007669"/>
    <property type="project" value="TreeGrafter"/>
</dbReference>